<name>A0A1M2UW13_MARNT</name>
<dbReference type="Proteomes" id="UP000183986">
    <property type="component" value="Unassembled WGS sequence"/>
</dbReference>
<organism evidence="1 2">
    <name type="scientific">Marinobacter nauticus</name>
    <name type="common">Marinobacter hydrocarbonoclasticus</name>
    <name type="synonym">Marinobacter aquaeolei</name>
    <dbReference type="NCBI Taxonomy" id="2743"/>
    <lineage>
        <taxon>Bacteria</taxon>
        <taxon>Pseudomonadati</taxon>
        <taxon>Pseudomonadota</taxon>
        <taxon>Gammaproteobacteria</taxon>
        <taxon>Pseudomonadales</taxon>
        <taxon>Marinobacteraceae</taxon>
        <taxon>Marinobacter</taxon>
    </lineage>
</organism>
<dbReference type="AlphaFoldDB" id="A0A1M2UW13"/>
<dbReference type="Pfam" id="PF20112">
    <property type="entry name" value="DUF6502"/>
    <property type="match status" value="1"/>
</dbReference>
<dbReference type="OrthoDB" id="6369094at2"/>
<dbReference type="InterPro" id="IPR045445">
    <property type="entry name" value="DUF6502"/>
</dbReference>
<protein>
    <submittedName>
        <fullName evidence="1">Uncharacterized protein</fullName>
    </submittedName>
</protein>
<accession>A0A1M2UW13</accession>
<evidence type="ECO:0000313" key="2">
    <source>
        <dbReference type="Proteomes" id="UP000183986"/>
    </source>
</evidence>
<dbReference type="RefSeq" id="WP_072676494.1">
    <property type="nucleotide sequence ID" value="NZ_MPKY01000001.1"/>
</dbReference>
<proteinExistence type="predicted"/>
<evidence type="ECO:0000313" key="1">
    <source>
        <dbReference type="EMBL" id="OJS99480.1"/>
    </source>
</evidence>
<reference evidence="1" key="1">
    <citation type="submission" date="2016-11" db="EMBL/GenBank/DDBJ databases">
        <title>Draft Genome Sequence of Marinobacter hydrocarbonoclasticus strain STW2, a polyaromatic aromatic hydrocarbon degrading and denitrifying bacterium from rhizosphere of Seagrass Enhalus acodoides.</title>
        <authorList>
            <person name="Ling J."/>
            <person name="Dong J."/>
        </authorList>
    </citation>
    <scope>NUCLEOTIDE SEQUENCE [LARGE SCALE GENOMIC DNA]</scope>
    <source>
        <strain evidence="1">STW2</strain>
    </source>
</reference>
<gene>
    <name evidence="1" type="ORF">BEE62_04915</name>
</gene>
<dbReference type="EMBL" id="MPKY01000001">
    <property type="protein sequence ID" value="OJS99480.1"/>
    <property type="molecule type" value="Genomic_DNA"/>
</dbReference>
<comment type="caution">
    <text evidence="1">The sequence shown here is derived from an EMBL/GenBank/DDBJ whole genome shotgun (WGS) entry which is preliminary data.</text>
</comment>
<sequence>MSPNHSQSHPSKWQPTGLVTTLLSPGARQVIRCWLGPFGFLDEQQHPRMLLAMINDPGTFGDLVRTANSNLAPTVVLNELLRKGIVEPLESGHVLLRRSAYMPATEAAQQSTVASDDCLAAYSPRRRFNDI</sequence>
<keyword evidence="2" id="KW-1185">Reference proteome</keyword>